<dbReference type="PROSITE" id="PS00018">
    <property type="entry name" value="EF_HAND_1"/>
    <property type="match status" value="1"/>
</dbReference>
<gene>
    <name evidence="1" type="ORF">L3049_19805</name>
</gene>
<dbReference type="InterPro" id="IPR008023">
    <property type="entry name" value="DUF748"/>
</dbReference>
<comment type="caution">
    <text evidence="1">The sequence shown here is derived from an EMBL/GenBank/DDBJ whole genome shotgun (WGS) entry which is preliminary data.</text>
</comment>
<keyword evidence="2" id="KW-1185">Reference proteome</keyword>
<dbReference type="RefSeq" id="WP_275111574.1">
    <property type="nucleotide sequence ID" value="NZ_JAKJSC010000009.1"/>
</dbReference>
<sequence length="729" mass="83126">MKITKGRIIGVSILFVLFLVFLLLSTAVKYWINKNSKELVGRKLELTELHFNYAKVAVRVVGFKLYEQNEKDLFVAFDELYINVSPWSLLAGEYAVSEIYLDGLDLSVIQNEQGFNFDDLIEEQEVEVNSVDIQEDKRILKFAIHNIEFKNGALRYMDTDKDNEIDLKDINLALPLIAWNNEKSEMGVDFSMGKEGNVYISADVDHATERYSIDLGVSNIDISPFVAYLKEYMRVNSLQGKVNTQLHIDGSMSNFKDVIIDGLVKLNDFELTDEKDKRFVAAKTVNVNLDSINLGSSHYEIASIELDSVELYTALNTDKSNIETIFEPVMISDSLLTDSIVIEEESAPLYYQIDTLILSNGFVEFEDNTLNRKFVYSLSNMAVEMGKITEKATSVPVKYSMNLNGSGNSSGKLNFSLINYFDFDFEGKVKQMDLMSFSPYTEYYIARPITQGKFNYSCSIDMTPTQLTNQNNLRISEIEFGNKTKDPNTIKTPVRLALYLLKDQNDIIAFDLPVSGNPQDPKFGVGKIIWKTLMNFLVKTATKPFGMLGSLTGTNPDNIKSLPFNYLESHVNDIQKERLKQIAKISKKKTELKFSFTQETNPEEERNLFAIQECANLFYKNNGQGEISMKADELFNWARNNIEFHSFINQALAPINQDSLISNCVKMIGEQELDKLFEKQLEDRNSNLRNYMKDSLLLPIDCFDVSTSDLKNISDQQKETNYRVEVSLK</sequence>
<dbReference type="EMBL" id="JAKJSC010000009">
    <property type="protein sequence ID" value="MDE5420243.1"/>
    <property type="molecule type" value="Genomic_DNA"/>
</dbReference>
<organism evidence="1 2">
    <name type="scientific">Paralabilibaculum antarcticum</name>
    <dbReference type="NCBI Taxonomy" id="2912572"/>
    <lineage>
        <taxon>Bacteria</taxon>
        <taxon>Pseudomonadati</taxon>
        <taxon>Bacteroidota</taxon>
        <taxon>Bacteroidia</taxon>
        <taxon>Marinilabiliales</taxon>
        <taxon>Marinifilaceae</taxon>
        <taxon>Paralabilibaculum</taxon>
    </lineage>
</organism>
<name>A0ABT5VXV6_9BACT</name>
<dbReference type="InterPro" id="IPR052894">
    <property type="entry name" value="AsmA-related"/>
</dbReference>
<dbReference type="PANTHER" id="PTHR30441">
    <property type="entry name" value="DUF748 DOMAIN-CONTAINING PROTEIN"/>
    <property type="match status" value="1"/>
</dbReference>
<dbReference type="Proteomes" id="UP001528920">
    <property type="component" value="Unassembled WGS sequence"/>
</dbReference>
<protein>
    <submittedName>
        <fullName evidence="1">DUF748 domain-containing protein</fullName>
    </submittedName>
</protein>
<dbReference type="InterPro" id="IPR018247">
    <property type="entry name" value="EF_Hand_1_Ca_BS"/>
</dbReference>
<reference evidence="1 2" key="1">
    <citation type="submission" date="2022-01" db="EMBL/GenBank/DDBJ databases">
        <title>Labilibaculum sp. nov, a marine bacterium isolated from Antarctica.</title>
        <authorList>
            <person name="Dai W."/>
        </authorList>
    </citation>
    <scope>NUCLEOTIDE SEQUENCE [LARGE SCALE GENOMIC DNA]</scope>
    <source>
        <strain evidence="1 2">DW002</strain>
    </source>
</reference>
<dbReference type="Pfam" id="PF05359">
    <property type="entry name" value="DUF748"/>
    <property type="match status" value="2"/>
</dbReference>
<accession>A0ABT5VXV6</accession>
<evidence type="ECO:0000313" key="1">
    <source>
        <dbReference type="EMBL" id="MDE5420243.1"/>
    </source>
</evidence>
<dbReference type="PANTHER" id="PTHR30441:SF8">
    <property type="entry name" value="DUF748 DOMAIN-CONTAINING PROTEIN"/>
    <property type="match status" value="1"/>
</dbReference>
<proteinExistence type="predicted"/>
<evidence type="ECO:0000313" key="2">
    <source>
        <dbReference type="Proteomes" id="UP001528920"/>
    </source>
</evidence>